<name>A0A2I2MH12_9BACT</name>
<protein>
    <submittedName>
        <fullName evidence="1">Uncharacterized protein</fullName>
    </submittedName>
</protein>
<dbReference type="AlphaFoldDB" id="A0A2I2MH12"/>
<sequence>MSEKLKILALALQMNEPVFVRYAKDVDGPGVVASVTEAIGCPVDGEIDLATEKDMSVIGGRYIWEKEDRQSSASEENFTYFHPREEDLILPPWMEKHLRREGVPGTLILNNFLLASTSVMKTGTRLMMRRADRFSFPKNLRVVAISPNVPVDFVSQGDPYRYVHVFLEKKDEGGLPDLPVLRMSWTMFIGKWRESLVEAIEKNPAIMDPRIGRKNPGRDPGRTLSSWSRAIRMMAAVDSTEGEPILMRKSAEACVGPLIEPEWESLLAAGK</sequence>
<proteinExistence type="predicted"/>
<dbReference type="EMBL" id="LT966316">
    <property type="protein sequence ID" value="SOU92516.1"/>
    <property type="molecule type" value="Genomic_DNA"/>
</dbReference>
<gene>
    <name evidence="1" type="ORF">LFTS_01143</name>
</gene>
<organism evidence="1">
    <name type="scientific">Leptospirillum ferriphilum</name>
    <dbReference type="NCBI Taxonomy" id="178606"/>
    <lineage>
        <taxon>Bacteria</taxon>
        <taxon>Pseudomonadati</taxon>
        <taxon>Nitrospirota</taxon>
        <taxon>Nitrospiria</taxon>
        <taxon>Nitrospirales</taxon>
        <taxon>Nitrospiraceae</taxon>
        <taxon>Leptospirillum</taxon>
    </lineage>
</organism>
<reference evidence="1" key="1">
    <citation type="submission" date="2017-12" db="EMBL/GenBank/DDBJ databases">
        <authorList>
            <consortium name="SysMetEx"/>
        </authorList>
    </citation>
    <scope>NUCLEOTIDE SEQUENCE</scope>
    <source>
        <strain evidence="1">Pb_238</strain>
    </source>
</reference>
<dbReference type="RefSeq" id="WP_099590455.1">
    <property type="nucleotide sequence ID" value="NZ_OBMB01000001.1"/>
</dbReference>
<accession>A0A2I2MH12</accession>
<evidence type="ECO:0000313" key="1">
    <source>
        <dbReference type="EMBL" id="SOU92516.1"/>
    </source>
</evidence>